<keyword evidence="5" id="KW-0597">Phosphoprotein</keyword>
<dbReference type="PROSITE" id="PS50113">
    <property type="entry name" value="PAC"/>
    <property type="match status" value="1"/>
</dbReference>
<evidence type="ECO:0000313" key="17">
    <source>
        <dbReference type="Proteomes" id="UP001240447"/>
    </source>
</evidence>
<evidence type="ECO:0000256" key="6">
    <source>
        <dbReference type="ARBA" id="ARBA00022679"/>
    </source>
</evidence>
<dbReference type="InterPro" id="IPR013656">
    <property type="entry name" value="PAS_4"/>
</dbReference>
<dbReference type="PROSITE" id="PS50112">
    <property type="entry name" value="PAS"/>
    <property type="match status" value="3"/>
</dbReference>
<dbReference type="InterPro" id="IPR036097">
    <property type="entry name" value="HisK_dim/P_sf"/>
</dbReference>
<dbReference type="InterPro" id="IPR000014">
    <property type="entry name" value="PAS"/>
</dbReference>
<sequence length="933" mass="100355">MVGTHPGTQRWYVVPVAAIGVFVLAVLSIRLTPATTVAAWWPASGVTILALVTLRRGPQWSAMLALAGVAVAAANLTGGRGLDTAAGFGIAAVVEAAVVIAVLRSRTAPRPLSLARPTDLVRLLWGTAAGVGAGFVVAALTAFVTEGASLWDVAPYLLTHASGILLVAPLGFLDGLAPVAWRHRETALQWALTLGATAVVFAPSQPYRLSFALFPLLVWGALRVGVRSMAYQQLALAVLAASLLRIDVILLDRTEDLHEHLVLIQAFLIAAAVIVLPLAVVVDQRQELNRRISESEELFRRSFRESLTGMLMMRREPTTSGRTPLAILDLNATAAEILGGTKPELLGQDWAAMIATDDLSQVVAEMEIGLRSGWTEEVDLVDRRRRVQVALSVLSGGASDGVFVAQMVDVTATHEAALDLRTERDFSAAILSTTASLILVVGVDGLVVGMNRAAETATGFAETEVIGEPVWSSLVPPEEQQTVRSWFTTPTGVPSAHEGSLATRSGGRRQVVWSCSYLRDDRGTPTHAVLTGLDVTGERTTRQLVSHLLEAASATAIIGTDLDAVITVFNRGAEELLGITAAEVLGVATPARFLDDVELETRNASADRMEELLRRLADDADSYTDWTFLTRDGDRRIVALAVNRVRDSLGEQIGYLIVGRDVTELREQNELLESALRKEREVVENMRLLDQAKDDFISTVSHELRTPLTSIVGYTEMLQEGMGGEVAPEQDRLLDIVRRNAERLTTLVEDLLTLSRMEAGSFALERTTLDLREVVVTAQDSLRPLFESRDVAVEFDLPATSVLVTGDRLQLERVILNLVNNAVKFTEDGGAVTCRLTVEPGAEHARLVVSDTGIGIPEADLGQLFTRFFRSANAQERAIQGTGLGLSIVHRIVEAHGGTIAVESQTDVGTTFRVEMPLLGATAVAVRSDVAGA</sequence>
<evidence type="ECO:0000256" key="7">
    <source>
        <dbReference type="ARBA" id="ARBA00022692"/>
    </source>
</evidence>
<dbReference type="RefSeq" id="WP_068120910.1">
    <property type="nucleotide sequence ID" value="NZ_CCXJ01000323.1"/>
</dbReference>
<gene>
    <name evidence="16" type="ORF">J2S59_000918</name>
</gene>
<feature type="domain" description="PAC" evidence="15">
    <location>
        <begin position="622"/>
        <end position="674"/>
    </location>
</feature>
<dbReference type="SUPFAM" id="SSF55874">
    <property type="entry name" value="ATPase domain of HSP90 chaperone/DNA topoisomerase II/histidine kinase"/>
    <property type="match status" value="1"/>
</dbReference>
<evidence type="ECO:0000259" key="15">
    <source>
        <dbReference type="PROSITE" id="PS50113"/>
    </source>
</evidence>
<dbReference type="SUPFAM" id="SSF55785">
    <property type="entry name" value="PYP-like sensor domain (PAS domain)"/>
    <property type="match status" value="3"/>
</dbReference>
<evidence type="ECO:0000256" key="10">
    <source>
        <dbReference type="ARBA" id="ARBA00023012"/>
    </source>
</evidence>
<evidence type="ECO:0000313" key="16">
    <source>
        <dbReference type="EMBL" id="MDP9821109.1"/>
    </source>
</evidence>
<dbReference type="InterPro" id="IPR003661">
    <property type="entry name" value="HisK_dim/P_dom"/>
</dbReference>
<accession>A0ABT9NL13</accession>
<dbReference type="PROSITE" id="PS50109">
    <property type="entry name" value="HIS_KIN"/>
    <property type="match status" value="1"/>
</dbReference>
<feature type="transmembrane region" description="Helical" evidence="12">
    <location>
        <begin position="209"/>
        <end position="226"/>
    </location>
</feature>
<dbReference type="CDD" id="cd00075">
    <property type="entry name" value="HATPase"/>
    <property type="match status" value="1"/>
</dbReference>
<evidence type="ECO:0000256" key="11">
    <source>
        <dbReference type="ARBA" id="ARBA00023136"/>
    </source>
</evidence>
<keyword evidence="17" id="KW-1185">Reference proteome</keyword>
<dbReference type="Pfam" id="PF13426">
    <property type="entry name" value="PAS_9"/>
    <property type="match status" value="1"/>
</dbReference>
<dbReference type="Proteomes" id="UP001240447">
    <property type="component" value="Unassembled WGS sequence"/>
</dbReference>
<feature type="transmembrane region" description="Helical" evidence="12">
    <location>
        <begin position="233"/>
        <end position="251"/>
    </location>
</feature>
<dbReference type="CDD" id="cd00130">
    <property type="entry name" value="PAS"/>
    <property type="match status" value="3"/>
</dbReference>
<evidence type="ECO:0000256" key="5">
    <source>
        <dbReference type="ARBA" id="ARBA00022553"/>
    </source>
</evidence>
<dbReference type="Gene3D" id="1.10.287.130">
    <property type="match status" value="1"/>
</dbReference>
<keyword evidence="8" id="KW-0418">Kinase</keyword>
<keyword evidence="10" id="KW-0902">Two-component regulatory system</keyword>
<dbReference type="SMART" id="SM00091">
    <property type="entry name" value="PAS"/>
    <property type="match status" value="3"/>
</dbReference>
<feature type="transmembrane region" description="Helical" evidence="12">
    <location>
        <begin position="123"/>
        <end position="144"/>
    </location>
</feature>
<dbReference type="Gene3D" id="3.30.565.10">
    <property type="entry name" value="Histidine kinase-like ATPase, C-terminal domain"/>
    <property type="match status" value="1"/>
</dbReference>
<dbReference type="SUPFAM" id="SSF47384">
    <property type="entry name" value="Homodimeric domain of signal transducing histidine kinase"/>
    <property type="match status" value="1"/>
</dbReference>
<keyword evidence="6" id="KW-0808">Transferase</keyword>
<dbReference type="SMART" id="SM00388">
    <property type="entry name" value="HisKA"/>
    <property type="match status" value="1"/>
</dbReference>
<feature type="transmembrane region" description="Helical" evidence="12">
    <location>
        <begin position="61"/>
        <end position="78"/>
    </location>
</feature>
<feature type="domain" description="PAS" evidence="14">
    <location>
        <begin position="541"/>
        <end position="616"/>
    </location>
</feature>
<dbReference type="NCBIfam" id="TIGR00229">
    <property type="entry name" value="sensory_box"/>
    <property type="match status" value="3"/>
</dbReference>
<dbReference type="Pfam" id="PF00989">
    <property type="entry name" value="PAS"/>
    <property type="match status" value="1"/>
</dbReference>
<dbReference type="InterPro" id="IPR050736">
    <property type="entry name" value="Sensor_HK_Regulatory"/>
</dbReference>
<reference evidence="16 17" key="1">
    <citation type="submission" date="2023-07" db="EMBL/GenBank/DDBJ databases">
        <title>Sequencing the genomes of 1000 actinobacteria strains.</title>
        <authorList>
            <person name="Klenk H.-P."/>
        </authorList>
    </citation>
    <scope>NUCLEOTIDE SEQUENCE [LARGE SCALE GENOMIC DNA]</scope>
    <source>
        <strain evidence="16 17">GD13</strain>
    </source>
</reference>
<feature type="transmembrane region" description="Helical" evidence="12">
    <location>
        <begin position="37"/>
        <end position="54"/>
    </location>
</feature>
<dbReference type="SMART" id="SM00387">
    <property type="entry name" value="HATPase_c"/>
    <property type="match status" value="1"/>
</dbReference>
<evidence type="ECO:0000256" key="4">
    <source>
        <dbReference type="ARBA" id="ARBA00022475"/>
    </source>
</evidence>
<dbReference type="Pfam" id="PF02518">
    <property type="entry name" value="HATPase_c"/>
    <property type="match status" value="1"/>
</dbReference>
<feature type="domain" description="PAS" evidence="14">
    <location>
        <begin position="327"/>
        <end position="373"/>
    </location>
</feature>
<organism evidence="16 17">
    <name type="scientific">Nocardioides massiliensis</name>
    <dbReference type="NCBI Taxonomy" id="1325935"/>
    <lineage>
        <taxon>Bacteria</taxon>
        <taxon>Bacillati</taxon>
        <taxon>Actinomycetota</taxon>
        <taxon>Actinomycetes</taxon>
        <taxon>Propionibacteriales</taxon>
        <taxon>Nocardioidaceae</taxon>
        <taxon>Nocardioides</taxon>
    </lineage>
</organism>
<dbReference type="InterPro" id="IPR036890">
    <property type="entry name" value="HATPase_C_sf"/>
</dbReference>
<evidence type="ECO:0000256" key="12">
    <source>
        <dbReference type="SAM" id="Phobius"/>
    </source>
</evidence>
<keyword evidence="7 12" id="KW-0812">Transmembrane</keyword>
<comment type="catalytic activity">
    <reaction evidence="1">
        <text>ATP + protein L-histidine = ADP + protein N-phospho-L-histidine.</text>
        <dbReference type="EC" id="2.7.13.3"/>
    </reaction>
</comment>
<protein>
    <recommendedName>
        <fullName evidence="3">histidine kinase</fullName>
        <ecNumber evidence="3">2.7.13.3</ecNumber>
    </recommendedName>
</protein>
<feature type="transmembrane region" description="Helical" evidence="12">
    <location>
        <begin position="84"/>
        <end position="103"/>
    </location>
</feature>
<dbReference type="InterPro" id="IPR005467">
    <property type="entry name" value="His_kinase_dom"/>
</dbReference>
<dbReference type="InterPro" id="IPR003594">
    <property type="entry name" value="HATPase_dom"/>
</dbReference>
<feature type="transmembrane region" description="Helical" evidence="12">
    <location>
        <begin position="428"/>
        <end position="450"/>
    </location>
</feature>
<dbReference type="PRINTS" id="PR00344">
    <property type="entry name" value="BCTRLSENSOR"/>
</dbReference>
<feature type="transmembrane region" description="Helical" evidence="12">
    <location>
        <begin position="187"/>
        <end position="203"/>
    </location>
</feature>
<dbReference type="InterPro" id="IPR001610">
    <property type="entry name" value="PAC"/>
</dbReference>
<feature type="transmembrane region" description="Helical" evidence="12">
    <location>
        <begin position="12"/>
        <end position="31"/>
    </location>
</feature>
<evidence type="ECO:0000259" key="13">
    <source>
        <dbReference type="PROSITE" id="PS50109"/>
    </source>
</evidence>
<dbReference type="EC" id="2.7.13.3" evidence="3"/>
<feature type="transmembrane region" description="Helical" evidence="12">
    <location>
        <begin position="156"/>
        <end position="175"/>
    </location>
</feature>
<dbReference type="Pfam" id="PF08448">
    <property type="entry name" value="PAS_4"/>
    <property type="match status" value="1"/>
</dbReference>
<dbReference type="Gene3D" id="3.30.450.20">
    <property type="entry name" value="PAS domain"/>
    <property type="match status" value="3"/>
</dbReference>
<name>A0ABT9NL13_9ACTN</name>
<dbReference type="PANTHER" id="PTHR43711:SF1">
    <property type="entry name" value="HISTIDINE KINASE 1"/>
    <property type="match status" value="1"/>
</dbReference>
<feature type="domain" description="PAS" evidence="14">
    <location>
        <begin position="423"/>
        <end position="485"/>
    </location>
</feature>
<comment type="caution">
    <text evidence="16">The sequence shown here is derived from an EMBL/GenBank/DDBJ whole genome shotgun (WGS) entry which is preliminary data.</text>
</comment>
<feature type="transmembrane region" description="Helical" evidence="12">
    <location>
        <begin position="263"/>
        <end position="282"/>
    </location>
</feature>
<dbReference type="PANTHER" id="PTHR43711">
    <property type="entry name" value="TWO-COMPONENT HISTIDINE KINASE"/>
    <property type="match status" value="1"/>
</dbReference>
<dbReference type="InterPro" id="IPR000700">
    <property type="entry name" value="PAS-assoc_C"/>
</dbReference>
<dbReference type="InterPro" id="IPR007895">
    <property type="entry name" value="MASE1"/>
</dbReference>
<dbReference type="SMART" id="SM00086">
    <property type="entry name" value="PAC"/>
    <property type="match status" value="2"/>
</dbReference>
<dbReference type="InterPro" id="IPR004358">
    <property type="entry name" value="Sig_transdc_His_kin-like_C"/>
</dbReference>
<evidence type="ECO:0000259" key="14">
    <source>
        <dbReference type="PROSITE" id="PS50112"/>
    </source>
</evidence>
<evidence type="ECO:0000256" key="9">
    <source>
        <dbReference type="ARBA" id="ARBA00022989"/>
    </source>
</evidence>
<keyword evidence="4" id="KW-1003">Cell membrane</keyword>
<dbReference type="InterPro" id="IPR013767">
    <property type="entry name" value="PAS_fold"/>
</dbReference>
<evidence type="ECO:0000256" key="3">
    <source>
        <dbReference type="ARBA" id="ARBA00012438"/>
    </source>
</evidence>
<proteinExistence type="predicted"/>
<evidence type="ECO:0000256" key="1">
    <source>
        <dbReference type="ARBA" id="ARBA00000085"/>
    </source>
</evidence>
<dbReference type="Pfam" id="PF05231">
    <property type="entry name" value="MASE1"/>
    <property type="match status" value="1"/>
</dbReference>
<dbReference type="EMBL" id="JAUSQM010000001">
    <property type="protein sequence ID" value="MDP9821109.1"/>
    <property type="molecule type" value="Genomic_DNA"/>
</dbReference>
<comment type="subcellular location">
    <subcellularLocation>
        <location evidence="2">Cell membrane</location>
        <topology evidence="2">Multi-pass membrane protein</topology>
    </subcellularLocation>
</comment>
<evidence type="ECO:0000256" key="8">
    <source>
        <dbReference type="ARBA" id="ARBA00022777"/>
    </source>
</evidence>
<dbReference type="CDD" id="cd00082">
    <property type="entry name" value="HisKA"/>
    <property type="match status" value="1"/>
</dbReference>
<dbReference type="Pfam" id="PF00512">
    <property type="entry name" value="HisKA"/>
    <property type="match status" value="1"/>
</dbReference>
<dbReference type="InterPro" id="IPR035965">
    <property type="entry name" value="PAS-like_dom_sf"/>
</dbReference>
<keyword evidence="11 12" id="KW-0472">Membrane</keyword>
<keyword evidence="9 12" id="KW-1133">Transmembrane helix</keyword>
<feature type="domain" description="Histidine kinase" evidence="13">
    <location>
        <begin position="699"/>
        <end position="920"/>
    </location>
</feature>
<evidence type="ECO:0000256" key="2">
    <source>
        <dbReference type="ARBA" id="ARBA00004651"/>
    </source>
</evidence>